<organism evidence="2 3">
    <name type="scientific">Rhizophagus clarus</name>
    <dbReference type="NCBI Taxonomy" id="94130"/>
    <lineage>
        <taxon>Eukaryota</taxon>
        <taxon>Fungi</taxon>
        <taxon>Fungi incertae sedis</taxon>
        <taxon>Mucoromycota</taxon>
        <taxon>Glomeromycotina</taxon>
        <taxon>Glomeromycetes</taxon>
        <taxon>Glomerales</taxon>
        <taxon>Glomeraceae</taxon>
        <taxon>Rhizophagus</taxon>
    </lineage>
</organism>
<sequence length="144" mass="16313">MNAFKRIMQSLQLFIVALASYGHYGAYATRGDHSVMDIVPVNNLTMKNKWGYKDICYTKEEFEVYFNQFCEVHLKEKLSHDFNDSLKAIRAYYLATDLSDGERTIVDAVLFKKGGLNFETARIPNDGQLLKTNALVGTSSHCAT</sequence>
<keyword evidence="1" id="KW-0732">Signal</keyword>
<accession>A0A8H3QQH0</accession>
<feature type="signal peptide" evidence="1">
    <location>
        <begin position="1"/>
        <end position="28"/>
    </location>
</feature>
<dbReference type="AlphaFoldDB" id="A0A8H3QQH0"/>
<comment type="caution">
    <text evidence="2">The sequence shown here is derived from an EMBL/GenBank/DDBJ whole genome shotgun (WGS) entry which is preliminary data.</text>
</comment>
<dbReference type="Proteomes" id="UP000615446">
    <property type="component" value="Unassembled WGS sequence"/>
</dbReference>
<dbReference type="EMBL" id="BLAL01000175">
    <property type="protein sequence ID" value="GES88071.1"/>
    <property type="molecule type" value="Genomic_DNA"/>
</dbReference>
<proteinExistence type="predicted"/>
<dbReference type="OrthoDB" id="2364732at2759"/>
<evidence type="ECO:0000256" key="1">
    <source>
        <dbReference type="SAM" id="SignalP"/>
    </source>
</evidence>
<name>A0A8H3QQH0_9GLOM</name>
<gene>
    <name evidence="2" type="ORF">RCL2_001503500</name>
</gene>
<feature type="chain" id="PRO_5034093643" evidence="1">
    <location>
        <begin position="29"/>
        <end position="144"/>
    </location>
</feature>
<evidence type="ECO:0000313" key="2">
    <source>
        <dbReference type="EMBL" id="GES88071.1"/>
    </source>
</evidence>
<evidence type="ECO:0000313" key="3">
    <source>
        <dbReference type="Proteomes" id="UP000615446"/>
    </source>
</evidence>
<reference evidence="2" key="1">
    <citation type="submission" date="2019-10" db="EMBL/GenBank/DDBJ databases">
        <title>Conservation and host-specific expression of non-tandemly repeated heterogenous ribosome RNA gene in arbuscular mycorrhizal fungi.</title>
        <authorList>
            <person name="Maeda T."/>
            <person name="Kobayashi Y."/>
            <person name="Nakagawa T."/>
            <person name="Ezawa T."/>
            <person name="Yamaguchi K."/>
            <person name="Bino T."/>
            <person name="Nishimoto Y."/>
            <person name="Shigenobu S."/>
            <person name="Kawaguchi M."/>
        </authorList>
    </citation>
    <scope>NUCLEOTIDE SEQUENCE</scope>
    <source>
        <strain evidence="2">HR1</strain>
    </source>
</reference>
<protein>
    <submittedName>
        <fullName evidence="2">Uncharacterized protein</fullName>
    </submittedName>
</protein>